<dbReference type="RefSeq" id="WP_142101881.1">
    <property type="nucleotide sequence ID" value="NZ_VFPH01000001.1"/>
</dbReference>
<reference evidence="2 3" key="1">
    <citation type="submission" date="2019-06" db="EMBL/GenBank/DDBJ databases">
        <title>Sequencing the genomes of 1000 actinobacteria strains.</title>
        <authorList>
            <person name="Klenk H.-P."/>
        </authorList>
    </citation>
    <scope>NUCLEOTIDE SEQUENCE [LARGE SCALE GENOMIC DNA]</scope>
    <source>
        <strain evidence="2 3">DSM 45511</strain>
    </source>
</reference>
<keyword evidence="1" id="KW-0812">Transmembrane</keyword>
<name>A0A543GIP0_9PSEU</name>
<proteinExistence type="predicted"/>
<protein>
    <submittedName>
        <fullName evidence="2">Uncharacterized protein</fullName>
    </submittedName>
</protein>
<keyword evidence="3" id="KW-1185">Reference proteome</keyword>
<evidence type="ECO:0000256" key="1">
    <source>
        <dbReference type="SAM" id="Phobius"/>
    </source>
</evidence>
<evidence type="ECO:0000313" key="3">
    <source>
        <dbReference type="Proteomes" id="UP000319818"/>
    </source>
</evidence>
<feature type="transmembrane region" description="Helical" evidence="1">
    <location>
        <begin position="190"/>
        <end position="212"/>
    </location>
</feature>
<dbReference type="EMBL" id="VFPH01000001">
    <property type="protein sequence ID" value="TQM45951.1"/>
    <property type="molecule type" value="Genomic_DNA"/>
</dbReference>
<dbReference type="AlphaFoldDB" id="A0A543GIP0"/>
<keyword evidence="1" id="KW-0472">Membrane</keyword>
<evidence type="ECO:0000313" key="2">
    <source>
        <dbReference type="EMBL" id="TQM45951.1"/>
    </source>
</evidence>
<organism evidence="2 3">
    <name type="scientific">Pseudonocardia cypriaca</name>
    <dbReference type="NCBI Taxonomy" id="882449"/>
    <lineage>
        <taxon>Bacteria</taxon>
        <taxon>Bacillati</taxon>
        <taxon>Actinomycetota</taxon>
        <taxon>Actinomycetes</taxon>
        <taxon>Pseudonocardiales</taxon>
        <taxon>Pseudonocardiaceae</taxon>
        <taxon>Pseudonocardia</taxon>
    </lineage>
</organism>
<sequence>MGGPSGRTGRGLVVAAGALLALAGLAAVGAHVAQQADGGWFASSTERFSTPTSVLVTDEILVEEGRPGDPPTDLGELAEVRIRATPAEPGQPVFVGIGPKADVDAYLRGTAHDRMASFDLEPFAVRFDRVPGGPAPAPAAQPFWVATASGPGTQTLLWDKTRGAWSAVVMNADGSPGVDVRADVGLRFGFLLPLGVALLAAAALVAAGPSVLRRVRSANASRRE</sequence>
<comment type="caution">
    <text evidence="2">The sequence shown here is derived from an EMBL/GenBank/DDBJ whole genome shotgun (WGS) entry which is preliminary data.</text>
</comment>
<dbReference type="OrthoDB" id="156718at2"/>
<gene>
    <name evidence="2" type="ORF">FB388_3352</name>
</gene>
<dbReference type="Proteomes" id="UP000319818">
    <property type="component" value="Unassembled WGS sequence"/>
</dbReference>
<keyword evidence="1" id="KW-1133">Transmembrane helix</keyword>
<accession>A0A543GIP0</accession>